<evidence type="ECO:0000259" key="2">
    <source>
        <dbReference type="Pfam" id="PF24818"/>
    </source>
</evidence>
<gene>
    <name evidence="3" type="primary">LOC123084170</name>
</gene>
<evidence type="ECO:0000313" key="3">
    <source>
        <dbReference type="EnsemblPlants" id="TraesCS4A02G367600.1"/>
    </source>
</evidence>
<dbReference type="Gramene" id="TraesROB_scaffold_062296_01G000100.1">
    <property type="protein sequence ID" value="TraesROB_scaffold_062296_01G000100.1"/>
    <property type="gene ID" value="TraesROB_scaffold_062296_01G000100"/>
</dbReference>
<accession>A0A3B6I018</accession>
<dbReference type="GeneID" id="123084170"/>
<sequence>MHVIDWTMRGQERCWYANNENKEEVEMSQFKKLSQSNEGYDVVNELFSWQSIRGRGPLGLKLTKTPALLELIQKKLTLTSKGKGKQTTCDVQTISTAIQGRKPCSQKLQASNFQASSLRIGDWEWKSIYEGDIVAKFYISKNKLAWEILHEGLKSKIEIKCSDICALRITCPKDLPGMLDIVVSAVPQFFIETNPQPRRSTRWLATTDFTGGQASTHSRHVLQCGPGIMDKHIENLLHKDQRLYLLSQSTKNSYRSNYDNLFETGQTRQSLPLQPMPTGTMTLGLNDSGALQGVHFQSSGQRAPLKEDMLNWKYFLGTPLGSQPTSMSNSNAGIMYSNFGNRFDNHISSWNLSPSADYSSLREMYDLNGSHTLLPSNSNLSSETMTLEQLRENLLSDNEIVNVVDEEDLMSMVNSLSCLIGKSSHSQANNNLVAPPPLDLEPTQVINVPPPGSSPPWTEWPGSP</sequence>
<evidence type="ECO:0000313" key="4">
    <source>
        <dbReference type="Proteomes" id="UP000019116"/>
    </source>
</evidence>
<dbReference type="Gramene" id="TraesCS4A02G367600.1">
    <property type="protein sequence ID" value="TraesCS4A02G367600.1"/>
    <property type="gene ID" value="TraesCS4A02G367600"/>
</dbReference>
<dbReference type="EnsemblPlants" id="TraesCS4A02G367600.1">
    <property type="protein sequence ID" value="TraesCS4A02G367600.1"/>
    <property type="gene ID" value="TraesCS4A02G367600"/>
</dbReference>
<dbReference type="AlphaFoldDB" id="A0A3B6I018"/>
<feature type="domain" description="TRF2/HOY1 PH-like" evidence="2">
    <location>
        <begin position="112"/>
        <end position="229"/>
    </location>
</feature>
<protein>
    <recommendedName>
        <fullName evidence="2">TRF2/HOY1 PH-like domain-containing protein</fullName>
    </recommendedName>
</protein>
<proteinExistence type="predicted"/>
<dbReference type="PANTHER" id="PTHR33494:SF13">
    <property type="match status" value="1"/>
</dbReference>
<dbReference type="PANTHER" id="PTHR33494">
    <property type="entry name" value="OS02G0793800 PROTEIN"/>
    <property type="match status" value="1"/>
</dbReference>
<dbReference type="Gramene" id="TraesCS4A03G0906400.1">
    <property type="protein sequence ID" value="TraesCS4A03G0906400.1.CDS"/>
    <property type="gene ID" value="TraesCS4A03G0906400"/>
</dbReference>
<reference evidence="3" key="2">
    <citation type="submission" date="2018-10" db="UniProtKB">
        <authorList>
            <consortium name="EnsemblPlants"/>
        </authorList>
    </citation>
    <scope>IDENTIFICATION</scope>
</reference>
<dbReference type="Gramene" id="TraesWEE_scaffold_026716_01G000100.1">
    <property type="protein sequence ID" value="TraesWEE_scaffold_026716_01G000100.1"/>
    <property type="gene ID" value="TraesWEE_scaffold_026716_01G000100"/>
</dbReference>
<dbReference type="STRING" id="4565.A0A3B6I018"/>
<feature type="region of interest" description="Disordered" evidence="1">
    <location>
        <begin position="430"/>
        <end position="464"/>
    </location>
</feature>
<organism evidence="3">
    <name type="scientific">Triticum aestivum</name>
    <name type="common">Wheat</name>
    <dbReference type="NCBI Taxonomy" id="4565"/>
    <lineage>
        <taxon>Eukaryota</taxon>
        <taxon>Viridiplantae</taxon>
        <taxon>Streptophyta</taxon>
        <taxon>Embryophyta</taxon>
        <taxon>Tracheophyta</taxon>
        <taxon>Spermatophyta</taxon>
        <taxon>Magnoliopsida</taxon>
        <taxon>Liliopsida</taxon>
        <taxon>Poales</taxon>
        <taxon>Poaceae</taxon>
        <taxon>BOP clade</taxon>
        <taxon>Pooideae</taxon>
        <taxon>Triticodae</taxon>
        <taxon>Triticeae</taxon>
        <taxon>Triticinae</taxon>
        <taxon>Triticum</taxon>
    </lineage>
</organism>
<keyword evidence="4" id="KW-1185">Reference proteome</keyword>
<dbReference type="KEGG" id="taes:123084170"/>
<dbReference type="RefSeq" id="XP_044361846.1">
    <property type="nucleotide sequence ID" value="XM_044505911.1"/>
</dbReference>
<evidence type="ECO:0000256" key="1">
    <source>
        <dbReference type="SAM" id="MobiDB-lite"/>
    </source>
</evidence>
<name>A0A3B6I018_WHEAT</name>
<reference evidence="3" key="1">
    <citation type="submission" date="2018-08" db="EMBL/GenBank/DDBJ databases">
        <authorList>
            <person name="Rossello M."/>
        </authorList>
    </citation>
    <scope>NUCLEOTIDE SEQUENCE [LARGE SCALE GENOMIC DNA]</scope>
    <source>
        <strain evidence="3">cv. Chinese Spring</strain>
    </source>
</reference>
<dbReference type="InterPro" id="IPR057939">
    <property type="entry name" value="TRF2_HOY1_PH"/>
</dbReference>
<dbReference type="Proteomes" id="UP000019116">
    <property type="component" value="Chromosome 4A"/>
</dbReference>
<dbReference type="Pfam" id="PF24818">
    <property type="entry name" value="PH_TRF2_HOY1"/>
    <property type="match status" value="1"/>
</dbReference>